<evidence type="ECO:0000313" key="3">
    <source>
        <dbReference type="Proteomes" id="UP000681720"/>
    </source>
</evidence>
<organism evidence="1 3">
    <name type="scientific">Rotaria magnacalcarata</name>
    <dbReference type="NCBI Taxonomy" id="392030"/>
    <lineage>
        <taxon>Eukaryota</taxon>
        <taxon>Metazoa</taxon>
        <taxon>Spiralia</taxon>
        <taxon>Gnathifera</taxon>
        <taxon>Rotifera</taxon>
        <taxon>Eurotatoria</taxon>
        <taxon>Bdelloidea</taxon>
        <taxon>Philodinida</taxon>
        <taxon>Philodinidae</taxon>
        <taxon>Rotaria</taxon>
    </lineage>
</organism>
<dbReference type="AlphaFoldDB" id="A0A8S2YKF2"/>
<comment type="caution">
    <text evidence="1">The sequence shown here is derived from an EMBL/GenBank/DDBJ whole genome shotgun (WGS) entry which is preliminary data.</text>
</comment>
<dbReference type="Proteomes" id="UP000681720">
    <property type="component" value="Unassembled WGS sequence"/>
</dbReference>
<proteinExistence type="predicted"/>
<gene>
    <name evidence="1" type="ORF">GIL414_LOCUS37218</name>
    <name evidence="2" type="ORF">SMN809_LOCUS46555</name>
</gene>
<evidence type="ECO:0000313" key="2">
    <source>
        <dbReference type="EMBL" id="CAF4786074.1"/>
    </source>
</evidence>
<accession>A0A8S2YKF2</accession>
<reference evidence="1" key="1">
    <citation type="submission" date="2021-02" db="EMBL/GenBank/DDBJ databases">
        <authorList>
            <person name="Nowell W R."/>
        </authorList>
    </citation>
    <scope>NUCLEOTIDE SEQUENCE</scope>
</reference>
<evidence type="ECO:0000313" key="1">
    <source>
        <dbReference type="EMBL" id="CAF4560279.1"/>
    </source>
</evidence>
<dbReference type="Proteomes" id="UP000676336">
    <property type="component" value="Unassembled WGS sequence"/>
</dbReference>
<dbReference type="EMBL" id="CAJOBJ010094958">
    <property type="protein sequence ID" value="CAF4560279.1"/>
    <property type="molecule type" value="Genomic_DNA"/>
</dbReference>
<sequence length="35" mass="3770">MPTHGPSFEAAQPSYKASPSVRAFGQIVLYSVQMS</sequence>
<feature type="non-terminal residue" evidence="1">
    <location>
        <position position="35"/>
    </location>
</feature>
<protein>
    <submittedName>
        <fullName evidence="1">Uncharacterized protein</fullName>
    </submittedName>
</protein>
<name>A0A8S2YKF2_9BILA</name>
<dbReference type="EMBL" id="CAJOBI010145128">
    <property type="protein sequence ID" value="CAF4786074.1"/>
    <property type="molecule type" value="Genomic_DNA"/>
</dbReference>